<protein>
    <recommendedName>
        <fullName evidence="3">BED-type domain-containing protein</fullName>
    </recommendedName>
</protein>
<evidence type="ECO:0000313" key="2">
    <source>
        <dbReference type="Proteomes" id="UP000198211"/>
    </source>
</evidence>
<reference evidence="2" key="1">
    <citation type="submission" date="2017-03" db="EMBL/GenBank/DDBJ databases">
        <title>Phytopthora megakarya and P. palmivora, two closely related causual agents of cacao black pod achieved similar genome size and gene model numbers by different mechanisms.</title>
        <authorList>
            <person name="Ali S."/>
            <person name="Shao J."/>
            <person name="Larry D.J."/>
            <person name="Kronmiller B."/>
            <person name="Shen D."/>
            <person name="Strem M.D."/>
            <person name="Melnick R.L."/>
            <person name="Guiltinan M.J."/>
            <person name="Tyler B.M."/>
            <person name="Meinhardt L.W."/>
            <person name="Bailey B.A."/>
        </authorList>
    </citation>
    <scope>NUCLEOTIDE SEQUENCE [LARGE SCALE GENOMIC DNA]</scope>
    <source>
        <strain evidence="2">zdho120</strain>
    </source>
</reference>
<dbReference type="EMBL" id="NBNE01000726">
    <property type="protein sequence ID" value="OWZ17609.1"/>
    <property type="molecule type" value="Genomic_DNA"/>
</dbReference>
<keyword evidence="2" id="KW-1185">Reference proteome</keyword>
<dbReference type="PANTHER" id="PTHR40866">
    <property type="entry name" value="BED-TYPE DOMAIN-CONTAINING PROTEIN"/>
    <property type="match status" value="1"/>
</dbReference>
<gene>
    <name evidence="1" type="ORF">PHMEG_0008432</name>
</gene>
<name>A0A225WKG2_9STRA</name>
<proteinExistence type="predicted"/>
<dbReference type="Proteomes" id="UP000198211">
    <property type="component" value="Unassembled WGS sequence"/>
</dbReference>
<dbReference type="PANTHER" id="PTHR40866:SF1">
    <property type="entry name" value="BED-TYPE DOMAIN-CONTAINING PROTEIN"/>
    <property type="match status" value="1"/>
</dbReference>
<comment type="caution">
    <text evidence="1">The sequence shown here is derived from an EMBL/GenBank/DDBJ whole genome shotgun (WGS) entry which is preliminary data.</text>
</comment>
<evidence type="ECO:0000313" key="1">
    <source>
        <dbReference type="EMBL" id="OWZ17609.1"/>
    </source>
</evidence>
<sequence>MAKNSDICRILYASLPGNYFKCKYCGTVRHQQTSSGYGNLRGHLRDKHPEYKTNYVAHTSSLAANLQSFGFVSDNIANIYHWKECVVDRNMPLSEVDHPLTRSMSRLKSLSPKTLKTYLSHIGTNVPPEFGIMFDGWRCLSEHYEALISMYWRNDEMNYDLLALAPLHEADQSAESHCSFLRNMLPIFGQSEESLKFLVDDNCATNQRMTTLLGDSLVGWASHRFNLASNLFWPNPRTW</sequence>
<organism evidence="1 2">
    <name type="scientific">Phytophthora megakarya</name>
    <dbReference type="NCBI Taxonomy" id="4795"/>
    <lineage>
        <taxon>Eukaryota</taxon>
        <taxon>Sar</taxon>
        <taxon>Stramenopiles</taxon>
        <taxon>Oomycota</taxon>
        <taxon>Peronosporomycetes</taxon>
        <taxon>Peronosporales</taxon>
        <taxon>Peronosporaceae</taxon>
        <taxon>Phytophthora</taxon>
    </lineage>
</organism>
<dbReference type="OrthoDB" id="90511at2759"/>
<accession>A0A225WKG2</accession>
<dbReference type="AlphaFoldDB" id="A0A225WKG2"/>
<evidence type="ECO:0008006" key="3">
    <source>
        <dbReference type="Google" id="ProtNLM"/>
    </source>
</evidence>